<name>A0A0M7AUD6_9HYPH</name>
<organism evidence="2 3">
    <name type="scientific">Roseibium album</name>
    <dbReference type="NCBI Taxonomy" id="311410"/>
    <lineage>
        <taxon>Bacteria</taxon>
        <taxon>Pseudomonadati</taxon>
        <taxon>Pseudomonadota</taxon>
        <taxon>Alphaproteobacteria</taxon>
        <taxon>Hyphomicrobiales</taxon>
        <taxon>Stappiaceae</taxon>
        <taxon>Roseibium</taxon>
    </lineage>
</organism>
<dbReference type="OrthoDB" id="7676218at2"/>
<feature type="transmembrane region" description="Helical" evidence="1">
    <location>
        <begin position="75"/>
        <end position="97"/>
    </location>
</feature>
<sequence length="195" mass="21477">MTRDKPTALTLAQITIVNLSAGLLIIWCMIAPELDGDLEMGRTRLTIWATTFLLIPALGLWLIRTAGQTVANLAYLFWTGAWVLFVLHAYWAIFIIFDGVADTFVQQGTLIAGGNFLLLGVWTLDVLMIWLLPARMQSFWFQLIARLLAFLIFALTLVILRGGAIQILGFVFAGTLVGAALVRAIVQVPAKVTET</sequence>
<dbReference type="EMBL" id="CXWC01000015">
    <property type="protein sequence ID" value="CTQ78755.1"/>
    <property type="molecule type" value="Genomic_DNA"/>
</dbReference>
<proteinExistence type="predicted"/>
<feature type="transmembrane region" description="Helical" evidence="1">
    <location>
        <begin position="139"/>
        <end position="160"/>
    </location>
</feature>
<keyword evidence="1" id="KW-0472">Membrane</keyword>
<accession>A0A0M7AUD6</accession>
<feature type="transmembrane region" description="Helical" evidence="1">
    <location>
        <begin position="167"/>
        <end position="186"/>
    </location>
</feature>
<feature type="transmembrane region" description="Helical" evidence="1">
    <location>
        <begin position="45"/>
        <end position="63"/>
    </location>
</feature>
<evidence type="ECO:0000313" key="3">
    <source>
        <dbReference type="Proteomes" id="UP000049983"/>
    </source>
</evidence>
<dbReference type="RefSeq" id="WP_055120359.1">
    <property type="nucleotide sequence ID" value="NZ_CXWA01000009.1"/>
</dbReference>
<evidence type="ECO:0000256" key="1">
    <source>
        <dbReference type="SAM" id="Phobius"/>
    </source>
</evidence>
<keyword evidence="1" id="KW-1133">Transmembrane helix</keyword>
<gene>
    <name evidence="2" type="ORF">LA5096_05811</name>
</gene>
<evidence type="ECO:0000313" key="2">
    <source>
        <dbReference type="EMBL" id="CTQ78755.1"/>
    </source>
</evidence>
<feature type="transmembrane region" description="Helical" evidence="1">
    <location>
        <begin position="12"/>
        <end position="33"/>
    </location>
</feature>
<feature type="transmembrane region" description="Helical" evidence="1">
    <location>
        <begin position="109"/>
        <end position="133"/>
    </location>
</feature>
<dbReference type="GeneID" id="97673050"/>
<keyword evidence="3" id="KW-1185">Reference proteome</keyword>
<keyword evidence="1" id="KW-0812">Transmembrane</keyword>
<protein>
    <submittedName>
        <fullName evidence="2">Uncharacterized protein</fullName>
    </submittedName>
</protein>
<dbReference type="AlphaFoldDB" id="A0A0M7AUD6"/>
<dbReference type="Proteomes" id="UP000049983">
    <property type="component" value="Unassembled WGS sequence"/>
</dbReference>
<reference evidence="3" key="1">
    <citation type="submission" date="2015-07" db="EMBL/GenBank/DDBJ databases">
        <authorList>
            <person name="Rodrigo-Torres Lidia"/>
            <person name="Arahal R.David."/>
        </authorList>
    </citation>
    <scope>NUCLEOTIDE SEQUENCE [LARGE SCALE GENOMIC DNA]</scope>
    <source>
        <strain evidence="3">CECT 5096</strain>
    </source>
</reference>
<dbReference type="STRING" id="311410.LA5095_05236"/>